<dbReference type="SUPFAM" id="SSF50249">
    <property type="entry name" value="Nucleic acid-binding proteins"/>
    <property type="match status" value="1"/>
</dbReference>
<comment type="caution">
    <text evidence="9">The sequence shown here is derived from an EMBL/GenBank/DDBJ whole genome shotgun (WGS) entry which is preliminary data.</text>
</comment>
<evidence type="ECO:0000256" key="1">
    <source>
        <dbReference type="ARBA" id="ARBA00007452"/>
    </source>
</evidence>
<dbReference type="HAMAP" id="MF_00201">
    <property type="entry name" value="RecO"/>
    <property type="match status" value="1"/>
</dbReference>
<dbReference type="GO" id="GO:0006302">
    <property type="term" value="P:double-strand break repair"/>
    <property type="evidence" value="ECO:0007669"/>
    <property type="project" value="TreeGrafter"/>
</dbReference>
<proteinExistence type="inferred from homology"/>
<evidence type="ECO:0000256" key="3">
    <source>
        <dbReference type="ARBA" id="ARBA00022763"/>
    </source>
</evidence>
<gene>
    <name evidence="7 9" type="primary">recO</name>
    <name evidence="9" type="ORF">D9R14_22335</name>
</gene>
<comment type="similarity">
    <text evidence="1 7">Belongs to the RecO family.</text>
</comment>
<evidence type="ECO:0000256" key="7">
    <source>
        <dbReference type="HAMAP-Rule" id="MF_00201"/>
    </source>
</evidence>
<dbReference type="Proteomes" id="UP000269692">
    <property type="component" value="Unassembled WGS sequence"/>
</dbReference>
<dbReference type="RefSeq" id="WP_121625819.1">
    <property type="nucleotide sequence ID" value="NZ_JACIIW010000009.1"/>
</dbReference>
<dbReference type="Pfam" id="PF02565">
    <property type="entry name" value="RecO_C"/>
    <property type="match status" value="1"/>
</dbReference>
<name>A0A3L6ZWR7_9HYPH</name>
<evidence type="ECO:0000256" key="6">
    <source>
        <dbReference type="ARBA" id="ARBA00033409"/>
    </source>
</evidence>
<dbReference type="InterPro" id="IPR022572">
    <property type="entry name" value="DNA_rep/recomb_RecO_N"/>
</dbReference>
<keyword evidence="3 7" id="KW-0227">DNA damage</keyword>
<dbReference type="Gene3D" id="1.20.1440.120">
    <property type="entry name" value="Recombination protein O, C-terminal domain"/>
    <property type="match status" value="1"/>
</dbReference>
<sequence>MEWSDEGIVLGVRRHGEGGAIVELLTRRRGRHLGIVRGGASRQQSSVLQPGNTVLATWRARLEEHLGNYLLEASILRADRLMASAHAAFGLSHMAQLLHLLPERDPHQGLYDTTGAILDAFEAADSAGMLVARFELAVLAELGFGLELETCAATGGRNDLVYVSPKSGRAVSRDAGSPYHDRLFPLPGFFLGAASPPGADEVEAGLRITGHFIATRVLEPRGLAFSPARASFIAAWRRGTAPPRG</sequence>
<organism evidence="9 10">
    <name type="scientific">Xanthobacter tagetidis</name>
    <dbReference type="NCBI Taxonomy" id="60216"/>
    <lineage>
        <taxon>Bacteria</taxon>
        <taxon>Pseudomonadati</taxon>
        <taxon>Pseudomonadota</taxon>
        <taxon>Alphaproteobacteria</taxon>
        <taxon>Hyphomicrobiales</taxon>
        <taxon>Xanthobacteraceae</taxon>
        <taxon>Xanthobacter</taxon>
    </lineage>
</organism>
<dbReference type="EMBL" id="RCTF01000031">
    <property type="protein sequence ID" value="RLP71572.1"/>
    <property type="molecule type" value="Genomic_DNA"/>
</dbReference>
<keyword evidence="4 7" id="KW-0233">DNA recombination</keyword>
<accession>A0A3L6ZWR7</accession>
<dbReference type="OrthoDB" id="9804792at2"/>
<evidence type="ECO:0000256" key="4">
    <source>
        <dbReference type="ARBA" id="ARBA00023172"/>
    </source>
</evidence>
<dbReference type="Gene3D" id="2.40.50.140">
    <property type="entry name" value="Nucleic acid-binding proteins"/>
    <property type="match status" value="1"/>
</dbReference>
<dbReference type="Pfam" id="PF11967">
    <property type="entry name" value="RecO_N"/>
    <property type="match status" value="1"/>
</dbReference>
<reference evidence="9 10" key="1">
    <citation type="submission" date="2018-10" db="EMBL/GenBank/DDBJ databases">
        <title>Xanthobacter tagetidis genome sequencing and assembly.</title>
        <authorList>
            <person name="Maclea K.S."/>
            <person name="Goen A.E."/>
            <person name="Fatima S.A."/>
        </authorList>
    </citation>
    <scope>NUCLEOTIDE SEQUENCE [LARGE SCALE GENOMIC DNA]</scope>
    <source>
        <strain evidence="9 10">ATCC 700314</strain>
    </source>
</reference>
<evidence type="ECO:0000313" key="10">
    <source>
        <dbReference type="Proteomes" id="UP000269692"/>
    </source>
</evidence>
<evidence type="ECO:0000259" key="8">
    <source>
        <dbReference type="Pfam" id="PF11967"/>
    </source>
</evidence>
<feature type="domain" description="DNA replication/recombination mediator RecO N-terminal" evidence="8">
    <location>
        <begin position="1"/>
        <end position="68"/>
    </location>
</feature>
<dbReference type="InterPro" id="IPR037278">
    <property type="entry name" value="ARFGAP/RecO"/>
</dbReference>
<dbReference type="NCBIfam" id="TIGR00613">
    <property type="entry name" value="reco"/>
    <property type="match status" value="1"/>
</dbReference>
<dbReference type="PANTHER" id="PTHR33991:SF1">
    <property type="entry name" value="DNA REPAIR PROTEIN RECO"/>
    <property type="match status" value="1"/>
</dbReference>
<dbReference type="InterPro" id="IPR042242">
    <property type="entry name" value="RecO_C"/>
</dbReference>
<dbReference type="PANTHER" id="PTHR33991">
    <property type="entry name" value="DNA REPAIR PROTEIN RECO"/>
    <property type="match status" value="1"/>
</dbReference>
<dbReference type="InterPro" id="IPR003717">
    <property type="entry name" value="RecO"/>
</dbReference>
<evidence type="ECO:0000256" key="5">
    <source>
        <dbReference type="ARBA" id="ARBA00023204"/>
    </source>
</evidence>
<dbReference type="GO" id="GO:0006310">
    <property type="term" value="P:DNA recombination"/>
    <property type="evidence" value="ECO:0007669"/>
    <property type="project" value="UniProtKB-UniRule"/>
</dbReference>
<dbReference type="AlphaFoldDB" id="A0A3L6ZWR7"/>
<dbReference type="InterPro" id="IPR012340">
    <property type="entry name" value="NA-bd_OB-fold"/>
</dbReference>
<evidence type="ECO:0000256" key="2">
    <source>
        <dbReference type="ARBA" id="ARBA00021310"/>
    </source>
</evidence>
<evidence type="ECO:0000313" key="9">
    <source>
        <dbReference type="EMBL" id="RLP71572.1"/>
    </source>
</evidence>
<keyword evidence="10" id="KW-1185">Reference proteome</keyword>
<dbReference type="GO" id="GO:0043590">
    <property type="term" value="C:bacterial nucleoid"/>
    <property type="evidence" value="ECO:0007669"/>
    <property type="project" value="TreeGrafter"/>
</dbReference>
<keyword evidence="5 7" id="KW-0234">DNA repair</keyword>
<comment type="function">
    <text evidence="7">Involved in DNA repair and RecF pathway recombination.</text>
</comment>
<protein>
    <recommendedName>
        <fullName evidence="2 7">DNA repair protein RecO</fullName>
    </recommendedName>
    <alternativeName>
        <fullName evidence="6 7">Recombination protein O</fullName>
    </alternativeName>
</protein>
<dbReference type="SUPFAM" id="SSF57863">
    <property type="entry name" value="ArfGap/RecO-like zinc finger"/>
    <property type="match status" value="1"/>
</dbReference>